<evidence type="ECO:0000256" key="1">
    <source>
        <dbReference type="ARBA" id="ARBA00023015"/>
    </source>
</evidence>
<dbReference type="PROSITE" id="PS50995">
    <property type="entry name" value="HTH_MARR_2"/>
    <property type="match status" value="1"/>
</dbReference>
<dbReference type="PANTHER" id="PTHR42756:SF1">
    <property type="entry name" value="TRANSCRIPTIONAL REPRESSOR OF EMRAB OPERON"/>
    <property type="match status" value="1"/>
</dbReference>
<feature type="domain" description="HTH marR-type" evidence="4">
    <location>
        <begin position="16"/>
        <end position="150"/>
    </location>
</feature>
<dbReference type="SUPFAM" id="SSF46785">
    <property type="entry name" value="Winged helix' DNA-binding domain"/>
    <property type="match status" value="1"/>
</dbReference>
<dbReference type="InterPro" id="IPR000835">
    <property type="entry name" value="HTH_MarR-typ"/>
</dbReference>
<reference evidence="5 6" key="1">
    <citation type="submission" date="2023-09" db="EMBL/GenBank/DDBJ databases">
        <authorList>
            <person name="Rey-Velasco X."/>
        </authorList>
    </citation>
    <scope>NUCLEOTIDE SEQUENCE [LARGE SCALE GENOMIC DNA]</scope>
    <source>
        <strain evidence="5 6">F363</strain>
    </source>
</reference>
<dbReference type="PANTHER" id="PTHR42756">
    <property type="entry name" value="TRANSCRIPTIONAL REGULATOR, MARR"/>
    <property type="match status" value="1"/>
</dbReference>
<dbReference type="Pfam" id="PF01047">
    <property type="entry name" value="MarR"/>
    <property type="match status" value="1"/>
</dbReference>
<evidence type="ECO:0000313" key="6">
    <source>
        <dbReference type="Proteomes" id="UP001262889"/>
    </source>
</evidence>
<evidence type="ECO:0000256" key="2">
    <source>
        <dbReference type="ARBA" id="ARBA00023125"/>
    </source>
</evidence>
<keyword evidence="1" id="KW-0805">Transcription regulation</keyword>
<dbReference type="PRINTS" id="PR00598">
    <property type="entry name" value="HTHMARR"/>
</dbReference>
<dbReference type="RefSeq" id="WP_311534155.1">
    <property type="nucleotide sequence ID" value="NZ_JAVRHQ010000005.1"/>
</dbReference>
<evidence type="ECO:0000313" key="5">
    <source>
        <dbReference type="EMBL" id="MDT0642489.1"/>
    </source>
</evidence>
<gene>
    <name evidence="5" type="ORF">RM553_06550</name>
</gene>
<dbReference type="InterPro" id="IPR036388">
    <property type="entry name" value="WH-like_DNA-bd_sf"/>
</dbReference>
<keyword evidence="6" id="KW-1185">Reference proteome</keyword>
<evidence type="ECO:0000256" key="3">
    <source>
        <dbReference type="ARBA" id="ARBA00023163"/>
    </source>
</evidence>
<keyword evidence="3" id="KW-0804">Transcription</keyword>
<organism evidence="5 6">
    <name type="scientific">Autumnicola tepida</name>
    <dbReference type="NCBI Taxonomy" id="3075595"/>
    <lineage>
        <taxon>Bacteria</taxon>
        <taxon>Pseudomonadati</taxon>
        <taxon>Bacteroidota</taxon>
        <taxon>Flavobacteriia</taxon>
        <taxon>Flavobacteriales</taxon>
        <taxon>Flavobacteriaceae</taxon>
        <taxon>Autumnicola</taxon>
    </lineage>
</organism>
<evidence type="ECO:0000259" key="4">
    <source>
        <dbReference type="PROSITE" id="PS50995"/>
    </source>
</evidence>
<dbReference type="Proteomes" id="UP001262889">
    <property type="component" value="Unassembled WGS sequence"/>
</dbReference>
<comment type="caution">
    <text evidence="5">The sequence shown here is derived from an EMBL/GenBank/DDBJ whole genome shotgun (WGS) entry which is preliminary data.</text>
</comment>
<name>A0ABU3C823_9FLAO</name>
<sequence>MNVEKILKTNKPLPKKKKLVINMMLATTEANSMVADALKPFEISTQQFNVLRILRGQQGKPANLNTIQERMVNKMSNTTRLVDKLLDKKLADRCICAENRRKVEIAITKKGLDLLKDIDPVIESTEDKITENLTEPEIEQLNQLLEKMRK</sequence>
<dbReference type="InterPro" id="IPR036390">
    <property type="entry name" value="WH_DNA-bd_sf"/>
</dbReference>
<accession>A0ABU3C823</accession>
<keyword evidence="2" id="KW-0238">DNA-binding</keyword>
<proteinExistence type="predicted"/>
<dbReference type="EMBL" id="JAVRHQ010000005">
    <property type="protein sequence ID" value="MDT0642489.1"/>
    <property type="molecule type" value="Genomic_DNA"/>
</dbReference>
<dbReference type="Gene3D" id="1.10.10.10">
    <property type="entry name" value="Winged helix-like DNA-binding domain superfamily/Winged helix DNA-binding domain"/>
    <property type="match status" value="1"/>
</dbReference>
<dbReference type="SMART" id="SM00347">
    <property type="entry name" value="HTH_MARR"/>
    <property type="match status" value="1"/>
</dbReference>
<protein>
    <submittedName>
        <fullName evidence="5">MarR family transcriptional regulator</fullName>
    </submittedName>
</protein>